<gene>
    <name evidence="7" type="primary">ectB</name>
    <name evidence="7" type="ORF">McpAg1_09710</name>
</gene>
<evidence type="ECO:0000256" key="3">
    <source>
        <dbReference type="ARBA" id="ARBA00022576"/>
    </source>
</evidence>
<dbReference type="EC" id="2.6.1.76" evidence="7"/>
<evidence type="ECO:0000256" key="5">
    <source>
        <dbReference type="ARBA" id="ARBA00022898"/>
    </source>
</evidence>
<dbReference type="AlphaFoldDB" id="A0AAE4MCB4"/>
<evidence type="ECO:0000256" key="4">
    <source>
        <dbReference type="ARBA" id="ARBA00022679"/>
    </source>
</evidence>
<comment type="similarity">
    <text evidence="2 6">Belongs to the class-III pyridoxal-phosphate-dependent aminotransferase family.</text>
</comment>
<dbReference type="SUPFAM" id="SSF53383">
    <property type="entry name" value="PLP-dependent transferases"/>
    <property type="match status" value="1"/>
</dbReference>
<evidence type="ECO:0000256" key="1">
    <source>
        <dbReference type="ARBA" id="ARBA00001933"/>
    </source>
</evidence>
<dbReference type="Gene3D" id="3.90.1150.10">
    <property type="entry name" value="Aspartate Aminotransferase, domain 1"/>
    <property type="match status" value="1"/>
</dbReference>
<keyword evidence="4 7" id="KW-0808">Transferase</keyword>
<reference evidence="7" key="1">
    <citation type="submission" date="2023-06" db="EMBL/GenBank/DDBJ databases">
        <title>Genome sequence of Methancorpusculaceae sp. Ag1.</title>
        <authorList>
            <person name="Protasov E."/>
            <person name="Platt K."/>
            <person name="Poehlein A."/>
            <person name="Daniel R."/>
            <person name="Brune A."/>
        </authorList>
    </citation>
    <scope>NUCLEOTIDE SEQUENCE</scope>
    <source>
        <strain evidence="7">Ag1</strain>
    </source>
</reference>
<keyword evidence="8" id="KW-1185">Reference proteome</keyword>
<dbReference type="InterPro" id="IPR049704">
    <property type="entry name" value="Aminotrans_3_PPA_site"/>
</dbReference>
<dbReference type="InterPro" id="IPR005814">
    <property type="entry name" value="Aminotrans_3"/>
</dbReference>
<dbReference type="NCBIfam" id="NF006733">
    <property type="entry name" value="PRK09264.1"/>
    <property type="match status" value="1"/>
</dbReference>
<dbReference type="GO" id="GO:0030170">
    <property type="term" value="F:pyridoxal phosphate binding"/>
    <property type="evidence" value="ECO:0007669"/>
    <property type="project" value="InterPro"/>
</dbReference>
<dbReference type="InterPro" id="IPR015421">
    <property type="entry name" value="PyrdxlP-dep_Trfase_major"/>
</dbReference>
<dbReference type="CDD" id="cd00610">
    <property type="entry name" value="OAT_like"/>
    <property type="match status" value="1"/>
</dbReference>
<keyword evidence="5 6" id="KW-0663">Pyridoxal phosphate</keyword>
<dbReference type="PROSITE" id="PS00600">
    <property type="entry name" value="AA_TRANSFER_CLASS_3"/>
    <property type="match status" value="1"/>
</dbReference>
<dbReference type="PIRSF" id="PIRSF000521">
    <property type="entry name" value="Transaminase_4ab_Lys_Orn"/>
    <property type="match status" value="1"/>
</dbReference>
<comment type="caution">
    <text evidence="7">The sequence shown here is derived from an EMBL/GenBank/DDBJ whole genome shotgun (WGS) entry which is preliminary data.</text>
</comment>
<dbReference type="GO" id="GO:0045303">
    <property type="term" value="F:diaminobutyrate-2-oxoglutarate transaminase activity"/>
    <property type="evidence" value="ECO:0007669"/>
    <property type="project" value="UniProtKB-EC"/>
</dbReference>
<evidence type="ECO:0000313" key="7">
    <source>
        <dbReference type="EMBL" id="MDV0441761.1"/>
    </source>
</evidence>
<sequence>MGQRNTNDVLMEPTVFETFESNVRSYCRKYPVIFSKAKGSVLIDQSGKEYIDFLCGAGSCNYGHNNDYIKGKVVEYLMGDGLLHGLDMYSIAKGEFIECLEREILIPRGFDYKVLFPGPTGTNAVEVALKIARKVKGRSNVLALMGGFHGMSLGSLALTTERSARDACGVALGNVTHVPHPSMMPGFDTIAYIDMLLSDDHSGVDKPAAIILESVQGEGGINIVSNEWLRDMRALCDKHDMLLILDEIQTGCGRTGSFFSFERAGIVPDIVVMAKSLGGIGMPCSIALVKPEYDVLLPGEHNGTFRGFQLAFVAGKAAIEYMVEHGLEAEAVRKGRIVEEYLAARLRQIDPALTFRGLGLMWGIDFGAYPCGTTQQIRKTCFENGLILELSGREDTVVKIMPPLVIEDEQLVQGLEVLMKVISETVNPAGMVPASQSDMIKPVV</sequence>
<protein>
    <submittedName>
        <fullName evidence="7">Diaminobutyrate--2-oxoglutarate transaminase</fullName>
        <ecNumber evidence="7">2.6.1.76</ecNumber>
    </submittedName>
</protein>
<dbReference type="InterPro" id="IPR004637">
    <property type="entry name" value="Dat"/>
</dbReference>
<comment type="cofactor">
    <cofactor evidence="1">
        <name>pyridoxal 5'-phosphate</name>
        <dbReference type="ChEBI" id="CHEBI:597326"/>
    </cofactor>
</comment>
<accession>A0AAE4MCB4</accession>
<dbReference type="Gene3D" id="3.40.640.10">
    <property type="entry name" value="Type I PLP-dependent aspartate aminotransferase-like (Major domain)"/>
    <property type="match status" value="1"/>
</dbReference>
<dbReference type="InterPro" id="IPR015422">
    <property type="entry name" value="PyrdxlP-dep_Trfase_small"/>
</dbReference>
<evidence type="ECO:0000256" key="2">
    <source>
        <dbReference type="ARBA" id="ARBA00008954"/>
    </source>
</evidence>
<proteinExistence type="inferred from homology"/>
<evidence type="ECO:0000313" key="8">
    <source>
        <dbReference type="Proteomes" id="UP001273136"/>
    </source>
</evidence>
<organism evidence="7 8">
    <name type="scientific">Methanorbis furvi</name>
    <dbReference type="NCBI Taxonomy" id="3028299"/>
    <lineage>
        <taxon>Archaea</taxon>
        <taxon>Methanobacteriati</taxon>
        <taxon>Methanobacteriota</taxon>
        <taxon>Stenosarchaea group</taxon>
        <taxon>Methanomicrobia</taxon>
        <taxon>Methanomicrobiales</taxon>
        <taxon>Methanocorpusculaceae</taxon>
        <taxon>Methanorbis</taxon>
    </lineage>
</organism>
<evidence type="ECO:0000256" key="6">
    <source>
        <dbReference type="RuleBase" id="RU003560"/>
    </source>
</evidence>
<dbReference type="Proteomes" id="UP001273136">
    <property type="component" value="Unassembled WGS sequence"/>
</dbReference>
<dbReference type="RefSeq" id="WP_338094165.1">
    <property type="nucleotide sequence ID" value="NZ_JAWDKA010000004.1"/>
</dbReference>
<dbReference type="EMBL" id="JAWDKA010000004">
    <property type="protein sequence ID" value="MDV0441761.1"/>
    <property type="molecule type" value="Genomic_DNA"/>
</dbReference>
<dbReference type="NCBIfam" id="TIGR00709">
    <property type="entry name" value="dat"/>
    <property type="match status" value="1"/>
</dbReference>
<dbReference type="PANTHER" id="PTHR43552:SF2">
    <property type="entry name" value="DIAMINOBUTYRATE--2-OXOGLUTARATE TRANSAMINASE"/>
    <property type="match status" value="1"/>
</dbReference>
<dbReference type="InterPro" id="IPR015424">
    <property type="entry name" value="PyrdxlP-dep_Trfase"/>
</dbReference>
<keyword evidence="3 7" id="KW-0032">Aminotransferase</keyword>
<dbReference type="Pfam" id="PF00202">
    <property type="entry name" value="Aminotran_3"/>
    <property type="match status" value="1"/>
</dbReference>
<dbReference type="PANTHER" id="PTHR43552">
    <property type="entry name" value="DIAMINOBUTYRATE--2-OXOGLUTARATE AMINOTRANSFERASE"/>
    <property type="match status" value="1"/>
</dbReference>
<name>A0AAE4MCB4_9EURY</name>